<dbReference type="InterPro" id="IPR005632">
    <property type="entry name" value="Chaperone_Skp"/>
</dbReference>
<protein>
    <submittedName>
        <fullName evidence="4">OmpH family outer membrane protein</fullName>
    </submittedName>
</protein>
<feature type="chain" id="PRO_5043375914" evidence="3">
    <location>
        <begin position="22"/>
        <end position="166"/>
    </location>
</feature>
<dbReference type="GeneID" id="84210192"/>
<dbReference type="SMART" id="SM00935">
    <property type="entry name" value="OmpH"/>
    <property type="match status" value="1"/>
</dbReference>
<sequence length="166" mass="18222">MNKIAASILALGIGFSGLGHAAGIAVIDLEKVIQNSTYLKQQDASLQQSVKPQTTKLEQLGKDIEALRQKAQAQGANANAANIQQLSTQYQAKVTEYQSIQQGVQSKMQNSLQTMNRTFEAKLKQAAEQLRQENGLDYILNKNAAMAYDPKNDLTDKMIQKVNALK</sequence>
<organism evidence="4 5">
    <name type="scientific">Acinetobacter gerneri</name>
    <dbReference type="NCBI Taxonomy" id="202952"/>
    <lineage>
        <taxon>Bacteria</taxon>
        <taxon>Pseudomonadati</taxon>
        <taxon>Pseudomonadota</taxon>
        <taxon>Gammaproteobacteria</taxon>
        <taxon>Moraxellales</taxon>
        <taxon>Moraxellaceae</taxon>
        <taxon>Acinetobacter</taxon>
    </lineage>
</organism>
<dbReference type="InterPro" id="IPR024930">
    <property type="entry name" value="Skp_dom_sf"/>
</dbReference>
<evidence type="ECO:0000256" key="3">
    <source>
        <dbReference type="SAM" id="SignalP"/>
    </source>
</evidence>
<dbReference type="GO" id="GO:0050821">
    <property type="term" value="P:protein stabilization"/>
    <property type="evidence" value="ECO:0007669"/>
    <property type="project" value="TreeGrafter"/>
</dbReference>
<name>A0AAW8JEA4_9GAMM</name>
<feature type="signal peptide" evidence="3">
    <location>
        <begin position="1"/>
        <end position="21"/>
    </location>
</feature>
<dbReference type="EMBL" id="JAVIDA010000003">
    <property type="protein sequence ID" value="MDQ9070427.1"/>
    <property type="molecule type" value="Genomic_DNA"/>
</dbReference>
<evidence type="ECO:0000256" key="1">
    <source>
        <dbReference type="ARBA" id="ARBA00009091"/>
    </source>
</evidence>
<dbReference type="Proteomes" id="UP001243195">
    <property type="component" value="Unassembled WGS sequence"/>
</dbReference>
<keyword evidence="2 3" id="KW-0732">Signal</keyword>
<dbReference type="Gene3D" id="3.30.910.20">
    <property type="entry name" value="Skp domain"/>
    <property type="match status" value="1"/>
</dbReference>
<accession>A0AAW8JEA4</accession>
<evidence type="ECO:0000313" key="5">
    <source>
        <dbReference type="Proteomes" id="UP001243195"/>
    </source>
</evidence>
<dbReference type="GO" id="GO:0051082">
    <property type="term" value="F:unfolded protein binding"/>
    <property type="evidence" value="ECO:0007669"/>
    <property type="project" value="InterPro"/>
</dbReference>
<comment type="caution">
    <text evidence="4">The sequence shown here is derived from an EMBL/GenBank/DDBJ whole genome shotgun (WGS) entry which is preliminary data.</text>
</comment>
<evidence type="ECO:0000256" key="2">
    <source>
        <dbReference type="ARBA" id="ARBA00022729"/>
    </source>
</evidence>
<comment type="similarity">
    <text evidence="1">Belongs to the Skp family.</text>
</comment>
<dbReference type="AlphaFoldDB" id="A0AAW8JEA4"/>
<dbReference type="SUPFAM" id="SSF111384">
    <property type="entry name" value="OmpH-like"/>
    <property type="match status" value="1"/>
</dbReference>
<proteinExistence type="inferred from homology"/>
<dbReference type="GO" id="GO:0005829">
    <property type="term" value="C:cytosol"/>
    <property type="evidence" value="ECO:0007669"/>
    <property type="project" value="TreeGrafter"/>
</dbReference>
<dbReference type="PANTHER" id="PTHR35089">
    <property type="entry name" value="CHAPERONE PROTEIN SKP"/>
    <property type="match status" value="1"/>
</dbReference>
<dbReference type="PANTHER" id="PTHR35089:SF1">
    <property type="entry name" value="CHAPERONE PROTEIN SKP"/>
    <property type="match status" value="1"/>
</dbReference>
<gene>
    <name evidence="4" type="ORF">RFH51_03000</name>
</gene>
<reference evidence="4" key="1">
    <citation type="submission" date="2023-08" db="EMBL/GenBank/DDBJ databases">
        <title>Emergence of clinically-relevant ST2 carbapenem-resistant Acinetobacter baumannii strains in hospital sewages in Zhejiang, East of China.</title>
        <authorList>
            <person name="Kaichao C."/>
            <person name="Zhang R."/>
        </authorList>
    </citation>
    <scope>NUCLEOTIDE SEQUENCE</scope>
    <source>
        <strain evidence="4">M-SY-60</strain>
    </source>
</reference>
<dbReference type="Pfam" id="PF03938">
    <property type="entry name" value="OmpH"/>
    <property type="match status" value="1"/>
</dbReference>
<dbReference type="RefSeq" id="WP_004865835.1">
    <property type="nucleotide sequence ID" value="NZ_BBLI01000019.1"/>
</dbReference>
<evidence type="ECO:0000313" key="4">
    <source>
        <dbReference type="EMBL" id="MDQ9070427.1"/>
    </source>
</evidence>